<comment type="caution">
    <text evidence="2">The sequence shown here is derived from an EMBL/GenBank/DDBJ whole genome shotgun (WGS) entry which is preliminary data.</text>
</comment>
<feature type="compositionally biased region" description="Basic and acidic residues" evidence="1">
    <location>
        <begin position="254"/>
        <end position="264"/>
    </location>
</feature>
<feature type="compositionally biased region" description="Basic and acidic residues" evidence="1">
    <location>
        <begin position="376"/>
        <end position="405"/>
    </location>
</feature>
<dbReference type="Proteomes" id="UP001177140">
    <property type="component" value="Unassembled WGS sequence"/>
</dbReference>
<proteinExistence type="predicted"/>
<gene>
    <name evidence="2" type="ORF">MKW94_014408</name>
</gene>
<organism evidence="2 3">
    <name type="scientific">Papaver nudicaule</name>
    <name type="common">Iceland poppy</name>
    <dbReference type="NCBI Taxonomy" id="74823"/>
    <lineage>
        <taxon>Eukaryota</taxon>
        <taxon>Viridiplantae</taxon>
        <taxon>Streptophyta</taxon>
        <taxon>Embryophyta</taxon>
        <taxon>Tracheophyta</taxon>
        <taxon>Spermatophyta</taxon>
        <taxon>Magnoliopsida</taxon>
        <taxon>Ranunculales</taxon>
        <taxon>Papaveraceae</taxon>
        <taxon>Papaveroideae</taxon>
        <taxon>Papaver</taxon>
    </lineage>
</organism>
<accession>A0AA41VJ86</accession>
<dbReference type="AlphaFoldDB" id="A0AA41VJ86"/>
<feature type="compositionally biased region" description="Polar residues" evidence="1">
    <location>
        <begin position="151"/>
        <end position="165"/>
    </location>
</feature>
<feature type="compositionally biased region" description="Basic residues" evidence="1">
    <location>
        <begin position="204"/>
        <end position="213"/>
    </location>
</feature>
<dbReference type="EMBL" id="JAJJMA010233810">
    <property type="protein sequence ID" value="MCL7042307.1"/>
    <property type="molecule type" value="Genomic_DNA"/>
</dbReference>
<protein>
    <submittedName>
        <fullName evidence="2">Uncharacterized protein</fullName>
    </submittedName>
</protein>
<evidence type="ECO:0000256" key="1">
    <source>
        <dbReference type="SAM" id="MobiDB-lite"/>
    </source>
</evidence>
<feature type="compositionally biased region" description="Low complexity" evidence="1">
    <location>
        <begin position="214"/>
        <end position="239"/>
    </location>
</feature>
<evidence type="ECO:0000313" key="2">
    <source>
        <dbReference type="EMBL" id="MCL7042307.1"/>
    </source>
</evidence>
<reference evidence="2" key="1">
    <citation type="submission" date="2022-03" db="EMBL/GenBank/DDBJ databases">
        <title>A functionally conserved STORR gene fusion in Papaver species that diverged 16.8 million years ago.</title>
        <authorList>
            <person name="Catania T."/>
        </authorList>
    </citation>
    <scope>NUCLEOTIDE SEQUENCE</scope>
    <source>
        <strain evidence="2">S-191538</strain>
    </source>
</reference>
<name>A0AA41VJ86_PAPNU</name>
<evidence type="ECO:0000313" key="3">
    <source>
        <dbReference type="Proteomes" id="UP001177140"/>
    </source>
</evidence>
<sequence>MDRENANNPLSSSVLAKKLQRFKSIYRLIQEDNSPTLNEDAKVALKRDIENAAENIIRYHVKTLEEELLKPQEKKKCLKCGKWKKTGKVVVNVLDATRRFQYFGKHRQGDFHTQTHKITSSPPPLLLEGKPADSGGSQEVGQCRRQRQRDMSPSGSIVIQPTLMNFESRRGSCSDSSSSFGSGRSAGSVSSAAYSDSSLGYTSRGRHQRRRSLSRSPSTTSVESFASEAESSNDSGSDGSYDREQPHPRRRLDHHRDYDSRSPESDYGSRSPESDYSCKRRGRRSSMVASSDHPNRSMGTLRRFTHKIGGMFHRRHPSDKDGNAQHHHRSIQHHASDGMVHCKSKYQTTAVKKKRNQKEGHFKRIIGGVVRHVRHSKESKPSTTDKKHLERAVTDKRKVKVEKLHWWSSARPRKSSSATKRLQIQGHRGRKK</sequence>
<keyword evidence="3" id="KW-1185">Reference proteome</keyword>
<feature type="region of interest" description="Disordered" evidence="1">
    <location>
        <begin position="374"/>
        <end position="432"/>
    </location>
</feature>
<feature type="region of interest" description="Disordered" evidence="1">
    <location>
        <begin position="113"/>
        <end position="340"/>
    </location>
</feature>
<feature type="compositionally biased region" description="Low complexity" evidence="1">
    <location>
        <begin position="173"/>
        <end position="198"/>
    </location>
</feature>